<gene>
    <name evidence="3" type="ORF">R6G74_06705</name>
    <name evidence="4" type="ORF">R6P33_06970</name>
</gene>
<dbReference type="RefSeq" id="WP_087070611.1">
    <property type="nucleotide sequence ID" value="NZ_CAUPFC010000009.1"/>
</dbReference>
<dbReference type="GeneID" id="92814434"/>
<sequence length="379" mass="39088">MTFHAIIPAGGAGSRLWPLSRASHPKFLVDFGSGHTMIHDTVTRLAPLASSIYTVTGTAHAAAVREQLVDIHTPLHYVVEPSPRGTMAAIGIAAALAHRSDPDALVGSFAADHRISNTAAFTAAVRTALHAAEHGYLVTLGITPTGPATGFGYIRAGGPLAGGLLGGESLEGGPLAGDTAALAVEKFVEKPDADTAASYLAQGGYYWNAGIFVARAATLMDMLTEYRPDIAAPLRQLAQLWDLDSAQQSAQVEEIWASIPKEVIDRAVAEPAAAAGRVAVVPADMGWSDVGDYDSLAEGIPAGELTTQRVPGNTGAPVLAIDAPDSLVYSSAKPIVVVGVPGAVVIDTENAVLVTTREKAQDVKKAVDGLDAAGLADLR</sequence>
<evidence type="ECO:0000313" key="6">
    <source>
        <dbReference type="Proteomes" id="UP001288320"/>
    </source>
</evidence>
<dbReference type="Gene3D" id="3.90.550.10">
    <property type="entry name" value="Spore Coat Polysaccharide Biosynthesis Protein SpsA, Chain A"/>
    <property type="match status" value="1"/>
</dbReference>
<name>A0AAW9HE97_9ACTO</name>
<evidence type="ECO:0000313" key="5">
    <source>
        <dbReference type="Proteomes" id="UP001284901"/>
    </source>
</evidence>
<organism evidence="3 6">
    <name type="scientific">Actinotignum timonense</name>
    <dbReference type="NCBI Taxonomy" id="1870995"/>
    <lineage>
        <taxon>Bacteria</taxon>
        <taxon>Bacillati</taxon>
        <taxon>Actinomycetota</taxon>
        <taxon>Actinomycetes</taxon>
        <taxon>Actinomycetales</taxon>
        <taxon>Actinomycetaceae</taxon>
        <taxon>Actinotignum</taxon>
    </lineage>
</organism>
<dbReference type="Pfam" id="PF22640">
    <property type="entry name" value="ManC_GMP_beta-helix"/>
    <property type="match status" value="1"/>
</dbReference>
<dbReference type="Proteomes" id="UP001288320">
    <property type="component" value="Unassembled WGS sequence"/>
</dbReference>
<dbReference type="SUPFAM" id="SSF159283">
    <property type="entry name" value="Guanosine diphospho-D-mannose pyrophosphorylase/mannose-6-phosphate isomerase linker domain"/>
    <property type="match status" value="1"/>
</dbReference>
<dbReference type="InterPro" id="IPR054566">
    <property type="entry name" value="ManC/GMP-like_b-helix"/>
</dbReference>
<dbReference type="SUPFAM" id="SSF53448">
    <property type="entry name" value="Nucleotide-diphospho-sugar transferases"/>
    <property type="match status" value="1"/>
</dbReference>
<protein>
    <submittedName>
        <fullName evidence="3">Sugar phosphate nucleotidyltransferase</fullName>
    </submittedName>
</protein>
<dbReference type="InterPro" id="IPR051161">
    <property type="entry name" value="Mannose-6P_isomerase_type2"/>
</dbReference>
<dbReference type="GO" id="GO:0009298">
    <property type="term" value="P:GDP-mannose biosynthetic process"/>
    <property type="evidence" value="ECO:0007669"/>
    <property type="project" value="TreeGrafter"/>
</dbReference>
<dbReference type="Proteomes" id="UP001284901">
    <property type="component" value="Unassembled WGS sequence"/>
</dbReference>
<dbReference type="EMBL" id="JAWNFV010000013">
    <property type="protein sequence ID" value="MDY5140998.1"/>
    <property type="molecule type" value="Genomic_DNA"/>
</dbReference>
<evidence type="ECO:0000259" key="2">
    <source>
        <dbReference type="Pfam" id="PF22640"/>
    </source>
</evidence>
<feature type="domain" description="MannoseP isomerase/GMP-like beta-helix" evidence="2">
    <location>
        <begin position="319"/>
        <end position="370"/>
    </location>
</feature>
<dbReference type="AlphaFoldDB" id="A0AAW9HE97"/>
<evidence type="ECO:0000259" key="1">
    <source>
        <dbReference type="Pfam" id="PF00483"/>
    </source>
</evidence>
<dbReference type="InterPro" id="IPR029044">
    <property type="entry name" value="Nucleotide-diphossugar_trans"/>
</dbReference>
<accession>A0AAW9HE97</accession>
<feature type="domain" description="Nucleotidyl transferase" evidence="1">
    <location>
        <begin position="5"/>
        <end position="299"/>
    </location>
</feature>
<evidence type="ECO:0000313" key="4">
    <source>
        <dbReference type="EMBL" id="MDY5146754.1"/>
    </source>
</evidence>
<proteinExistence type="predicted"/>
<dbReference type="InterPro" id="IPR005835">
    <property type="entry name" value="NTP_transferase_dom"/>
</dbReference>
<dbReference type="Pfam" id="PF00483">
    <property type="entry name" value="NTP_transferase"/>
    <property type="match status" value="1"/>
</dbReference>
<dbReference type="EMBL" id="JAWNFY010000018">
    <property type="protein sequence ID" value="MDY5146754.1"/>
    <property type="molecule type" value="Genomic_DNA"/>
</dbReference>
<keyword evidence="5" id="KW-1185">Reference proteome</keyword>
<comment type="caution">
    <text evidence="3">The sequence shown here is derived from an EMBL/GenBank/DDBJ whole genome shotgun (WGS) entry which is preliminary data.</text>
</comment>
<dbReference type="GO" id="GO:0004475">
    <property type="term" value="F:mannose-1-phosphate guanylyltransferase (GTP) activity"/>
    <property type="evidence" value="ECO:0007669"/>
    <property type="project" value="TreeGrafter"/>
</dbReference>
<dbReference type="PANTHER" id="PTHR46390:SF1">
    <property type="entry name" value="MANNOSE-1-PHOSPHATE GUANYLYLTRANSFERASE"/>
    <property type="match status" value="1"/>
</dbReference>
<dbReference type="PANTHER" id="PTHR46390">
    <property type="entry name" value="MANNOSE-1-PHOSPHATE GUANYLYLTRANSFERASE"/>
    <property type="match status" value="1"/>
</dbReference>
<evidence type="ECO:0000313" key="3">
    <source>
        <dbReference type="EMBL" id="MDY5140998.1"/>
    </source>
</evidence>
<reference evidence="3 5" key="1">
    <citation type="submission" date="2023-10" db="EMBL/GenBank/DDBJ databases">
        <title>Whole Genome based description of the genera Actinobaculum and Actinotignum reveals a complex phylogenetic relationship within the species included in the genus Actinotignum.</title>
        <authorList>
            <person name="Jensen C.S."/>
            <person name="Dargis R."/>
            <person name="Kemp M."/>
            <person name="Christensen J.J."/>
        </authorList>
    </citation>
    <scope>NUCLEOTIDE SEQUENCE</scope>
    <source>
        <strain evidence="4 5">SLA_B089</strain>
        <strain evidence="3">SLA_B245</strain>
    </source>
</reference>